<evidence type="ECO:0000313" key="2">
    <source>
        <dbReference type="EMBL" id="CAI9282418.1"/>
    </source>
</evidence>
<name>A0AA36E4Y5_LACSI</name>
<proteinExistence type="predicted"/>
<keyword evidence="3" id="KW-1185">Reference proteome</keyword>
<dbReference type="EMBL" id="OX465080">
    <property type="protein sequence ID" value="CAI9282418.1"/>
    <property type="molecule type" value="Genomic_DNA"/>
</dbReference>
<feature type="region of interest" description="Disordered" evidence="1">
    <location>
        <begin position="182"/>
        <end position="215"/>
    </location>
</feature>
<protein>
    <submittedName>
        <fullName evidence="2">Uncharacterized protein</fullName>
    </submittedName>
</protein>
<gene>
    <name evidence="2" type="ORF">LSALG_LOCUS22059</name>
</gene>
<dbReference type="Proteomes" id="UP001177003">
    <property type="component" value="Chromosome 4"/>
</dbReference>
<dbReference type="AlphaFoldDB" id="A0AA36E4Y5"/>
<accession>A0AA36E4Y5</accession>
<feature type="compositionally biased region" description="Polar residues" evidence="1">
    <location>
        <begin position="52"/>
        <end position="61"/>
    </location>
</feature>
<evidence type="ECO:0000313" key="3">
    <source>
        <dbReference type="Proteomes" id="UP001177003"/>
    </source>
</evidence>
<reference evidence="2" key="1">
    <citation type="submission" date="2023-04" db="EMBL/GenBank/DDBJ databases">
        <authorList>
            <person name="Vijverberg K."/>
            <person name="Xiong W."/>
            <person name="Schranz E."/>
        </authorList>
    </citation>
    <scope>NUCLEOTIDE SEQUENCE</scope>
</reference>
<feature type="compositionally biased region" description="Low complexity" evidence="1">
    <location>
        <begin position="182"/>
        <end position="192"/>
    </location>
</feature>
<feature type="region of interest" description="Disordered" evidence="1">
    <location>
        <begin position="34"/>
        <end position="152"/>
    </location>
</feature>
<sequence>MLSRISELSNVLQQYRKHPSAGPRELTQAMVWSIEEANKPTKRGKKPETQKGEQVTKQTKGQIPKKRKYDKATLSQAQPKKQKKPTRRLILQSSRDSEYVPPKHKNTPPLESESESSKEEASGRGDTPPRSPTPKISVRSNPPSPTPVTIPISIHPFSPITTFQPSTIIPIPTPIFIDTTTTTQTRSTIPNPLATDPQVTTEPPPSSKPLSPTQSAETTLILGGEDLEFDSTYFNAYRVQSDDDYDEPVTKRHLKAVNKKLDKLLSSSSSGAYSEAALKSLFSSVVTEHSTTLSAAAKAIAASTSQCQQASLAVDVSTK</sequence>
<evidence type="ECO:0000256" key="1">
    <source>
        <dbReference type="SAM" id="MobiDB-lite"/>
    </source>
</evidence>
<organism evidence="2 3">
    <name type="scientific">Lactuca saligna</name>
    <name type="common">Willowleaf lettuce</name>
    <dbReference type="NCBI Taxonomy" id="75948"/>
    <lineage>
        <taxon>Eukaryota</taxon>
        <taxon>Viridiplantae</taxon>
        <taxon>Streptophyta</taxon>
        <taxon>Embryophyta</taxon>
        <taxon>Tracheophyta</taxon>
        <taxon>Spermatophyta</taxon>
        <taxon>Magnoliopsida</taxon>
        <taxon>eudicotyledons</taxon>
        <taxon>Gunneridae</taxon>
        <taxon>Pentapetalae</taxon>
        <taxon>asterids</taxon>
        <taxon>campanulids</taxon>
        <taxon>Asterales</taxon>
        <taxon>Asteraceae</taxon>
        <taxon>Cichorioideae</taxon>
        <taxon>Cichorieae</taxon>
        <taxon>Lactucinae</taxon>
        <taxon>Lactuca</taxon>
    </lineage>
</organism>